<evidence type="ECO:0000259" key="4">
    <source>
        <dbReference type="Pfam" id="PF08031"/>
    </source>
</evidence>
<organism evidence="5 6">
    <name type="scientific">Dipteronia dyeriana</name>
    <dbReference type="NCBI Taxonomy" id="168575"/>
    <lineage>
        <taxon>Eukaryota</taxon>
        <taxon>Viridiplantae</taxon>
        <taxon>Streptophyta</taxon>
        <taxon>Embryophyta</taxon>
        <taxon>Tracheophyta</taxon>
        <taxon>Spermatophyta</taxon>
        <taxon>Magnoliopsida</taxon>
        <taxon>eudicotyledons</taxon>
        <taxon>Gunneridae</taxon>
        <taxon>Pentapetalae</taxon>
        <taxon>rosids</taxon>
        <taxon>malvids</taxon>
        <taxon>Sapindales</taxon>
        <taxon>Sapindaceae</taxon>
        <taxon>Hippocastanoideae</taxon>
        <taxon>Acereae</taxon>
        <taxon>Dipteronia</taxon>
    </lineage>
</organism>
<dbReference type="InterPro" id="IPR012951">
    <property type="entry name" value="BBE"/>
</dbReference>
<keyword evidence="2" id="KW-0274">FAD</keyword>
<dbReference type="PANTHER" id="PTHR32448">
    <property type="entry name" value="OS08G0158400 PROTEIN"/>
    <property type="match status" value="1"/>
</dbReference>
<keyword evidence="6" id="KW-1185">Reference proteome</keyword>
<name>A0AAD9U024_9ROSI</name>
<evidence type="ECO:0000256" key="2">
    <source>
        <dbReference type="ARBA" id="ARBA00022827"/>
    </source>
</evidence>
<sequence>MSEISESEIPFPHRVGNLYKTQHLVYWEEEGNDIAQKHINWIRKLYSFVAPYVSKNPEAAYINYWDLDIGTNNNKGSYTSFKQASIWGVKYFKNNFNRFVHVKTKVDPANFFRNEQSIPPLSSWWNKRDIEGRFQELEVDLAKAMQMEVE</sequence>
<evidence type="ECO:0000313" key="6">
    <source>
        <dbReference type="Proteomes" id="UP001280121"/>
    </source>
</evidence>
<dbReference type="GO" id="GO:0016491">
    <property type="term" value="F:oxidoreductase activity"/>
    <property type="evidence" value="ECO:0007669"/>
    <property type="project" value="UniProtKB-KW"/>
</dbReference>
<protein>
    <recommendedName>
        <fullName evidence="4">Berberine/berberine-like domain-containing protein</fullName>
    </recommendedName>
</protein>
<dbReference type="InterPro" id="IPR016169">
    <property type="entry name" value="FAD-bd_PCMH_sub2"/>
</dbReference>
<dbReference type="EMBL" id="JANJYI010000006">
    <property type="protein sequence ID" value="KAK2644860.1"/>
    <property type="molecule type" value="Genomic_DNA"/>
</dbReference>
<keyword evidence="3" id="KW-0560">Oxidoreductase</keyword>
<dbReference type="GO" id="GO:0050660">
    <property type="term" value="F:flavin adenine dinucleotide binding"/>
    <property type="evidence" value="ECO:0007669"/>
    <property type="project" value="InterPro"/>
</dbReference>
<reference evidence="5" key="1">
    <citation type="journal article" date="2023" name="Plant J.">
        <title>Genome sequences and population genomics provide insights into the demographic history, inbreeding, and mutation load of two 'living fossil' tree species of Dipteronia.</title>
        <authorList>
            <person name="Feng Y."/>
            <person name="Comes H.P."/>
            <person name="Chen J."/>
            <person name="Zhu S."/>
            <person name="Lu R."/>
            <person name="Zhang X."/>
            <person name="Li P."/>
            <person name="Qiu J."/>
            <person name="Olsen K.M."/>
            <person name="Qiu Y."/>
        </authorList>
    </citation>
    <scope>NUCLEOTIDE SEQUENCE</scope>
    <source>
        <strain evidence="5">KIB01</strain>
    </source>
</reference>
<keyword evidence="1" id="KW-0285">Flavoprotein</keyword>
<feature type="domain" description="Berberine/berberine-like" evidence="4">
    <location>
        <begin position="60"/>
        <end position="119"/>
    </location>
</feature>
<evidence type="ECO:0000256" key="1">
    <source>
        <dbReference type="ARBA" id="ARBA00022630"/>
    </source>
</evidence>
<proteinExistence type="predicted"/>
<gene>
    <name evidence="5" type="ORF">Ddye_020055</name>
</gene>
<evidence type="ECO:0000313" key="5">
    <source>
        <dbReference type="EMBL" id="KAK2644860.1"/>
    </source>
</evidence>
<dbReference type="Proteomes" id="UP001280121">
    <property type="component" value="Unassembled WGS sequence"/>
</dbReference>
<accession>A0AAD9U024</accession>
<dbReference type="AlphaFoldDB" id="A0AAD9U024"/>
<comment type="caution">
    <text evidence="5">The sequence shown here is derived from an EMBL/GenBank/DDBJ whole genome shotgun (WGS) entry which is preliminary data.</text>
</comment>
<dbReference type="Pfam" id="PF08031">
    <property type="entry name" value="BBE"/>
    <property type="match status" value="1"/>
</dbReference>
<dbReference type="Gene3D" id="3.30.465.10">
    <property type="match status" value="1"/>
</dbReference>
<evidence type="ECO:0000256" key="3">
    <source>
        <dbReference type="ARBA" id="ARBA00023002"/>
    </source>
</evidence>